<dbReference type="CDD" id="cd05398">
    <property type="entry name" value="NT_ClassII-CCAase"/>
    <property type="match status" value="1"/>
</dbReference>
<dbReference type="GO" id="GO:0052929">
    <property type="term" value="F:ATP:3'-cytidine-cytidine-tRNA adenylyltransferase activity"/>
    <property type="evidence" value="ECO:0007669"/>
    <property type="project" value="TreeGrafter"/>
</dbReference>
<dbReference type="GO" id="GO:0003723">
    <property type="term" value="F:RNA binding"/>
    <property type="evidence" value="ECO:0007669"/>
    <property type="project" value="UniProtKB-KW"/>
</dbReference>
<evidence type="ECO:0000256" key="1">
    <source>
        <dbReference type="ARBA" id="ARBA00007265"/>
    </source>
</evidence>
<evidence type="ECO:0000256" key="5">
    <source>
        <dbReference type="RuleBase" id="RU003953"/>
    </source>
</evidence>
<dbReference type="GO" id="GO:0001680">
    <property type="term" value="P:tRNA 3'-terminal CCA addition"/>
    <property type="evidence" value="ECO:0007669"/>
    <property type="project" value="UniProtKB-ARBA"/>
</dbReference>
<feature type="domain" description="tRNA nucleotidyltransferase/poly(A) polymerase RNA and SrmB- binding" evidence="7">
    <location>
        <begin position="205"/>
        <end position="262"/>
    </location>
</feature>
<organism evidence="8 9">
    <name type="scientific">Ichthyophthirius multifiliis</name>
    <name type="common">White spot disease agent</name>
    <name type="synonym">Ich</name>
    <dbReference type="NCBI Taxonomy" id="5932"/>
    <lineage>
        <taxon>Eukaryota</taxon>
        <taxon>Sar</taxon>
        <taxon>Alveolata</taxon>
        <taxon>Ciliophora</taxon>
        <taxon>Intramacronucleata</taxon>
        <taxon>Oligohymenophorea</taxon>
        <taxon>Hymenostomatida</taxon>
        <taxon>Ophryoglenina</taxon>
        <taxon>Ichthyophthirius</taxon>
    </lineage>
</organism>
<gene>
    <name evidence="8" type="ORF">IMG5_135690</name>
</gene>
<dbReference type="GO" id="GO:0000166">
    <property type="term" value="F:nucleotide binding"/>
    <property type="evidence" value="ECO:0007669"/>
    <property type="project" value="UniProtKB-KW"/>
</dbReference>
<dbReference type="InParanoid" id="G0QWW1"/>
<dbReference type="AlphaFoldDB" id="G0QWW1"/>
<dbReference type="Proteomes" id="UP000008983">
    <property type="component" value="Unassembled WGS sequence"/>
</dbReference>
<feature type="domain" description="Poly A polymerase head" evidence="6">
    <location>
        <begin position="37"/>
        <end position="176"/>
    </location>
</feature>
<keyword evidence="3" id="KW-0547">Nucleotide-binding</keyword>
<dbReference type="GO" id="GO:0052927">
    <property type="term" value="F:CC tRNA cytidylyltransferase activity"/>
    <property type="evidence" value="ECO:0007669"/>
    <property type="project" value="TreeGrafter"/>
</dbReference>
<dbReference type="SUPFAM" id="SSF81301">
    <property type="entry name" value="Nucleotidyltransferase"/>
    <property type="match status" value="1"/>
</dbReference>
<dbReference type="Pfam" id="PF12627">
    <property type="entry name" value="PolyA_pol_RNAbd"/>
    <property type="match status" value="1"/>
</dbReference>
<sequence>MEIIAPDISEQITDKEKQLFNYLLNFINQKYIDVTMRIAGGWVRDKILKKECHDIDIALDNLMGEDFLNQFTEFIKENGQQNLISKIGIIKSNPEQSKHLQTATCSIFGFDVDFVNLRGEEYTENSRIPYIKFGTPLQDAERRDLTINALFYNINQNKIEDFTGKGINDLQNKFIRTPLEPLQTFLDDPLRILRTFRFASKFQYQISPEIIKALKDERIKSNLSSKVSKERIRTELTKIILDQNCILGLKYIYENNLWPVVFEINENCDEIKNQDFYLKKQQESYQMSILAIQHMDIILQKEIFKNNYSQQDIKLIFIMSCIAFPFTQLTFKKEKILFLWYKIQFLINQNFLIKLQKFVLLLLQYVKVLKFFNKLLIKILIMNSIISPCLLKNKEIYGKWLF</sequence>
<keyword evidence="2 5" id="KW-0808">Transferase</keyword>
<keyword evidence="9" id="KW-1185">Reference proteome</keyword>
<dbReference type="Gene3D" id="1.10.3090.10">
    <property type="entry name" value="cca-adding enzyme, domain 2"/>
    <property type="match status" value="1"/>
</dbReference>
<feature type="non-terminal residue" evidence="8">
    <location>
        <position position="402"/>
    </location>
</feature>
<evidence type="ECO:0000313" key="9">
    <source>
        <dbReference type="Proteomes" id="UP000008983"/>
    </source>
</evidence>
<dbReference type="EC" id="2.7.7.72" evidence="8"/>
<evidence type="ECO:0000256" key="2">
    <source>
        <dbReference type="ARBA" id="ARBA00022679"/>
    </source>
</evidence>
<dbReference type="FunFam" id="3.30.460.10:FF:000019">
    <property type="entry name" value="tRNA nucleotidyltransferase cca2"/>
    <property type="match status" value="1"/>
</dbReference>
<evidence type="ECO:0000256" key="4">
    <source>
        <dbReference type="ARBA" id="ARBA00022884"/>
    </source>
</evidence>
<dbReference type="EMBL" id="GL984018">
    <property type="protein sequence ID" value="EGR30303.1"/>
    <property type="molecule type" value="Genomic_DNA"/>
</dbReference>
<dbReference type="GeneID" id="14906413"/>
<evidence type="ECO:0000259" key="6">
    <source>
        <dbReference type="Pfam" id="PF01743"/>
    </source>
</evidence>
<dbReference type="InterPro" id="IPR002646">
    <property type="entry name" value="PolA_pol_head_dom"/>
</dbReference>
<dbReference type="GO" id="GO:0005739">
    <property type="term" value="C:mitochondrion"/>
    <property type="evidence" value="ECO:0007669"/>
    <property type="project" value="UniProtKB-ARBA"/>
</dbReference>
<evidence type="ECO:0000259" key="7">
    <source>
        <dbReference type="Pfam" id="PF12627"/>
    </source>
</evidence>
<dbReference type="InterPro" id="IPR032828">
    <property type="entry name" value="PolyA_RNA-bd"/>
</dbReference>
<accession>G0QWW1</accession>
<proteinExistence type="inferred from homology"/>
<dbReference type="GO" id="GO:0004810">
    <property type="term" value="F:CCA tRNA nucleotidyltransferase activity"/>
    <property type="evidence" value="ECO:0007669"/>
    <property type="project" value="UniProtKB-EC"/>
</dbReference>
<dbReference type="OrthoDB" id="445712at2759"/>
<dbReference type="OMA" id="IMQFRND"/>
<name>G0QWW1_ICHMU</name>
<dbReference type="Pfam" id="PF01743">
    <property type="entry name" value="PolyA_pol"/>
    <property type="match status" value="1"/>
</dbReference>
<evidence type="ECO:0000313" key="8">
    <source>
        <dbReference type="EMBL" id="EGR30303.1"/>
    </source>
</evidence>
<dbReference type="SUPFAM" id="SSF81891">
    <property type="entry name" value="Poly A polymerase C-terminal region-like"/>
    <property type="match status" value="1"/>
</dbReference>
<comment type="similarity">
    <text evidence="1 5">Belongs to the tRNA nucleotidyltransferase/poly(A) polymerase family.</text>
</comment>
<dbReference type="InterPro" id="IPR043519">
    <property type="entry name" value="NT_sf"/>
</dbReference>
<keyword evidence="4 5" id="KW-0694">RNA-binding</keyword>
<reference evidence="8 9" key="1">
    <citation type="submission" date="2011-07" db="EMBL/GenBank/DDBJ databases">
        <authorList>
            <person name="Coyne R."/>
            <person name="Brami D."/>
            <person name="Johnson J."/>
            <person name="Hostetler J."/>
            <person name="Hannick L."/>
            <person name="Clark T."/>
            <person name="Cassidy-Hanley D."/>
            <person name="Inman J."/>
        </authorList>
    </citation>
    <scope>NUCLEOTIDE SEQUENCE [LARGE SCALE GENOMIC DNA]</scope>
    <source>
        <strain evidence="8 9">G5</strain>
    </source>
</reference>
<dbReference type="eggNOG" id="KOG2159">
    <property type="taxonomic scope" value="Eukaryota"/>
</dbReference>
<keyword evidence="8" id="KW-0548">Nucleotidyltransferase</keyword>
<evidence type="ECO:0000256" key="3">
    <source>
        <dbReference type="ARBA" id="ARBA00022741"/>
    </source>
</evidence>
<dbReference type="PANTHER" id="PTHR13734:SF5">
    <property type="entry name" value="CCA TRNA NUCLEOTIDYLTRANSFERASE, MITOCHONDRIAL"/>
    <property type="match status" value="1"/>
</dbReference>
<dbReference type="RefSeq" id="XP_004031890.1">
    <property type="nucleotide sequence ID" value="XM_004031842.1"/>
</dbReference>
<protein>
    <submittedName>
        <fullName evidence="8">tRNA cca-pyrophosphorylase, putative</fullName>
        <ecNumber evidence="8">2.7.7.72</ecNumber>
    </submittedName>
</protein>
<dbReference type="Gene3D" id="3.30.460.10">
    <property type="entry name" value="Beta Polymerase, domain 2"/>
    <property type="match status" value="1"/>
</dbReference>
<dbReference type="STRING" id="857967.G0QWW1"/>
<dbReference type="PANTHER" id="PTHR13734">
    <property type="entry name" value="TRNA-NUCLEOTIDYLTRANSFERASE"/>
    <property type="match status" value="1"/>
</dbReference>